<sequence>MKLCRCPVCHSTLHLDALVQDQAGRELIATVARLDTQTATVLLGYLGLFRPVKSDLNNGRALKLLTETLSLTPNAKALCQALEQTVSNISQNRREGGDTKPLSNHNYLKKVLCSLPGWDLSENQYHEISQPVSQQPAQNVSQSLLNINDTGWSDD</sequence>
<proteinExistence type="predicted"/>
<dbReference type="RefSeq" id="WP_070124127.1">
    <property type="nucleotide sequence ID" value="NZ_MDHN01000010.1"/>
</dbReference>
<dbReference type="AlphaFoldDB" id="A0A1E7ZE58"/>
<protein>
    <submittedName>
        <fullName evidence="1">Uncharacterized protein</fullName>
    </submittedName>
</protein>
<gene>
    <name evidence="1" type="ORF">BFC18_06435</name>
</gene>
<comment type="caution">
    <text evidence="1">The sequence shown here is derived from an EMBL/GenBank/DDBJ whole genome shotgun (WGS) entry which is preliminary data.</text>
</comment>
<evidence type="ECO:0000313" key="1">
    <source>
        <dbReference type="EMBL" id="OFC71787.1"/>
    </source>
</evidence>
<dbReference type="Proteomes" id="UP000175691">
    <property type="component" value="Unassembled WGS sequence"/>
</dbReference>
<organism evidence="1 2">
    <name type="scientific">Alteromonas confluentis</name>
    <dbReference type="NCBI Taxonomy" id="1656094"/>
    <lineage>
        <taxon>Bacteria</taxon>
        <taxon>Pseudomonadati</taxon>
        <taxon>Pseudomonadota</taxon>
        <taxon>Gammaproteobacteria</taxon>
        <taxon>Alteromonadales</taxon>
        <taxon>Alteromonadaceae</taxon>
        <taxon>Alteromonas/Salinimonas group</taxon>
        <taxon>Alteromonas</taxon>
    </lineage>
</organism>
<dbReference type="EMBL" id="MDHN01000010">
    <property type="protein sequence ID" value="OFC71787.1"/>
    <property type="molecule type" value="Genomic_DNA"/>
</dbReference>
<dbReference type="STRING" id="1656094.BFC18_06435"/>
<evidence type="ECO:0000313" key="2">
    <source>
        <dbReference type="Proteomes" id="UP000175691"/>
    </source>
</evidence>
<keyword evidence="2" id="KW-1185">Reference proteome</keyword>
<dbReference type="OrthoDB" id="6872885at2"/>
<name>A0A1E7ZE58_9ALTE</name>
<accession>A0A1E7ZE58</accession>
<reference evidence="1 2" key="1">
    <citation type="submission" date="2016-08" db="EMBL/GenBank/DDBJ databases">
        <authorList>
            <person name="Seilhamer J.J."/>
        </authorList>
    </citation>
    <scope>NUCLEOTIDE SEQUENCE [LARGE SCALE GENOMIC DNA]</scope>
    <source>
        <strain evidence="1 2">KCTC 42603</strain>
    </source>
</reference>